<evidence type="ECO:0000313" key="2">
    <source>
        <dbReference type="EMBL" id="CAG6394120.1"/>
    </source>
</evidence>
<organism evidence="2 3">
    <name type="scientific">Actinacidiphila cocklensis</name>
    <dbReference type="NCBI Taxonomy" id="887465"/>
    <lineage>
        <taxon>Bacteria</taxon>
        <taxon>Bacillati</taxon>
        <taxon>Actinomycetota</taxon>
        <taxon>Actinomycetes</taxon>
        <taxon>Kitasatosporales</taxon>
        <taxon>Streptomycetaceae</taxon>
        <taxon>Actinacidiphila</taxon>
    </lineage>
</organism>
<dbReference type="AlphaFoldDB" id="A0A9W4DV57"/>
<reference evidence="2" key="1">
    <citation type="submission" date="2021-05" db="EMBL/GenBank/DDBJ databases">
        <authorList>
            <person name="Arsene-Ploetze F."/>
        </authorList>
    </citation>
    <scope>NUCLEOTIDE SEQUENCE</scope>
    <source>
        <strain evidence="2">DSM 42138</strain>
    </source>
</reference>
<evidence type="ECO:0000256" key="1">
    <source>
        <dbReference type="SAM" id="MobiDB-lite"/>
    </source>
</evidence>
<feature type="compositionally biased region" description="Gly residues" evidence="1">
    <location>
        <begin position="70"/>
        <end position="80"/>
    </location>
</feature>
<dbReference type="Proteomes" id="UP001152519">
    <property type="component" value="Unassembled WGS sequence"/>
</dbReference>
<name>A0A9W4DV57_9ACTN</name>
<feature type="region of interest" description="Disordered" evidence="1">
    <location>
        <begin position="52"/>
        <end position="89"/>
    </location>
</feature>
<keyword evidence="3" id="KW-1185">Reference proteome</keyword>
<comment type="caution">
    <text evidence="2">The sequence shown here is derived from an EMBL/GenBank/DDBJ whole genome shotgun (WGS) entry which is preliminary data.</text>
</comment>
<gene>
    <name evidence="2" type="ORF">SCOCK_240072</name>
</gene>
<sequence>MVGVAVLGPGVAVPQLVREPGGAAAPLVGRGGLGGPLPGHLGARGPQLALAGRGRVRPGAGGRPDDRRAGGTGAAGGVAGGADDRGLGSAVQRPLAGLAARPAVAGAGAAGRLGPPGGRPGRRGGWPLRGPARETIGLNPLLRP</sequence>
<accession>A0A9W4DV57</accession>
<dbReference type="EMBL" id="CAJSLV010000053">
    <property type="protein sequence ID" value="CAG6394120.1"/>
    <property type="molecule type" value="Genomic_DNA"/>
</dbReference>
<proteinExistence type="predicted"/>
<feature type="region of interest" description="Disordered" evidence="1">
    <location>
        <begin position="106"/>
        <end position="144"/>
    </location>
</feature>
<evidence type="ECO:0000313" key="3">
    <source>
        <dbReference type="Proteomes" id="UP001152519"/>
    </source>
</evidence>
<protein>
    <submittedName>
        <fullName evidence="2">Uncharacterized protein</fullName>
    </submittedName>
</protein>